<gene>
    <name evidence="3" type="ORF">EJP77_10660</name>
</gene>
<protein>
    <recommendedName>
        <fullName evidence="5">Lipoprotein</fullName>
    </recommendedName>
</protein>
<accession>A0A3S1B8N5</accession>
<feature type="region of interest" description="Disordered" evidence="1">
    <location>
        <begin position="32"/>
        <end position="64"/>
    </location>
</feature>
<comment type="caution">
    <text evidence="3">The sequence shown here is derived from an EMBL/GenBank/DDBJ whole genome shotgun (WGS) entry which is preliminary data.</text>
</comment>
<sequence length="257" mass="28644">MQHEKKERTKIKRIALVLASLLSLSTLFACSNQQNSEPPTSSKDKAVISKENTDSKSSNLPSVIKSQFPDEAPARIIDKVNNTISIRAEIQTDEGILRVESKGPEEIGHLDAPSIYGQAGDLTFQSNYILIYGQDNKKQIVKELPALTFIQPSDQPISFHKVHFKETDVYLLTPQYQAAHGYTFYAVAIGKGSGKAVPLSFVYDSVKLDSYNYSDKEHLPYNKKDLFIVKPGISAGSDDTKEKQFQLDLEKGEFIAK</sequence>
<evidence type="ECO:0000256" key="1">
    <source>
        <dbReference type="SAM" id="MobiDB-lite"/>
    </source>
</evidence>
<evidence type="ECO:0008006" key="5">
    <source>
        <dbReference type="Google" id="ProtNLM"/>
    </source>
</evidence>
<evidence type="ECO:0000313" key="3">
    <source>
        <dbReference type="EMBL" id="RUT31837.1"/>
    </source>
</evidence>
<feature type="compositionally biased region" description="Polar residues" evidence="1">
    <location>
        <begin position="55"/>
        <end position="64"/>
    </location>
</feature>
<dbReference type="Proteomes" id="UP000272464">
    <property type="component" value="Unassembled WGS sequence"/>
</dbReference>
<dbReference type="AlphaFoldDB" id="A0A3S1B8N5"/>
<dbReference type="RefSeq" id="WP_127199217.1">
    <property type="nucleotide sequence ID" value="NZ_RZNX01000003.1"/>
</dbReference>
<feature type="chain" id="PRO_5018614956" description="Lipoprotein" evidence="2">
    <location>
        <begin position="30"/>
        <end position="257"/>
    </location>
</feature>
<keyword evidence="4" id="KW-1185">Reference proteome</keyword>
<dbReference type="EMBL" id="RZNX01000003">
    <property type="protein sequence ID" value="RUT31837.1"/>
    <property type="molecule type" value="Genomic_DNA"/>
</dbReference>
<dbReference type="OrthoDB" id="2665277at2"/>
<reference evidence="3 4" key="1">
    <citation type="submission" date="2018-12" db="EMBL/GenBank/DDBJ databases">
        <authorList>
            <person name="Sun L."/>
            <person name="Chen Z."/>
        </authorList>
    </citation>
    <scope>NUCLEOTIDE SEQUENCE [LARGE SCALE GENOMIC DNA]</scope>
    <source>
        <strain evidence="3 4">3-5-3</strain>
    </source>
</reference>
<evidence type="ECO:0000256" key="2">
    <source>
        <dbReference type="SAM" id="SignalP"/>
    </source>
</evidence>
<feature type="signal peptide" evidence="2">
    <location>
        <begin position="1"/>
        <end position="29"/>
    </location>
</feature>
<name>A0A3S1B8N5_9BACL</name>
<keyword evidence="2" id="KW-0732">Signal</keyword>
<evidence type="ECO:0000313" key="4">
    <source>
        <dbReference type="Proteomes" id="UP000272464"/>
    </source>
</evidence>
<proteinExistence type="predicted"/>
<dbReference type="PROSITE" id="PS51257">
    <property type="entry name" value="PROKAR_LIPOPROTEIN"/>
    <property type="match status" value="1"/>
</dbReference>
<feature type="compositionally biased region" description="Polar residues" evidence="1">
    <location>
        <begin position="32"/>
        <end position="41"/>
    </location>
</feature>
<feature type="compositionally biased region" description="Basic and acidic residues" evidence="1">
    <location>
        <begin position="42"/>
        <end position="54"/>
    </location>
</feature>
<organism evidence="3 4">
    <name type="scientific">Paenibacillus zeisoli</name>
    <dbReference type="NCBI Taxonomy" id="2496267"/>
    <lineage>
        <taxon>Bacteria</taxon>
        <taxon>Bacillati</taxon>
        <taxon>Bacillota</taxon>
        <taxon>Bacilli</taxon>
        <taxon>Bacillales</taxon>
        <taxon>Paenibacillaceae</taxon>
        <taxon>Paenibacillus</taxon>
    </lineage>
</organism>